<dbReference type="InterPro" id="IPR036869">
    <property type="entry name" value="J_dom_sf"/>
</dbReference>
<reference evidence="3 5" key="1">
    <citation type="journal article" date="2017" name="Nature">
        <title>The sunflower genome provides insights into oil metabolism, flowering and Asterid evolution.</title>
        <authorList>
            <person name="Badouin H."/>
            <person name="Gouzy J."/>
            <person name="Grassa C.J."/>
            <person name="Murat F."/>
            <person name="Staton S.E."/>
            <person name="Cottret L."/>
            <person name="Lelandais-Briere C."/>
            <person name="Owens G.L."/>
            <person name="Carrere S."/>
            <person name="Mayjonade B."/>
            <person name="Legrand L."/>
            <person name="Gill N."/>
            <person name="Kane N.C."/>
            <person name="Bowers J.E."/>
            <person name="Hubner S."/>
            <person name="Bellec A."/>
            <person name="Berard A."/>
            <person name="Berges H."/>
            <person name="Blanchet N."/>
            <person name="Boniface M.C."/>
            <person name="Brunel D."/>
            <person name="Catrice O."/>
            <person name="Chaidir N."/>
            <person name="Claudel C."/>
            <person name="Donnadieu C."/>
            <person name="Faraut T."/>
            <person name="Fievet G."/>
            <person name="Helmstetter N."/>
            <person name="King M."/>
            <person name="Knapp S.J."/>
            <person name="Lai Z."/>
            <person name="Le Paslier M.C."/>
            <person name="Lippi Y."/>
            <person name="Lorenzon L."/>
            <person name="Mandel J.R."/>
            <person name="Marage G."/>
            <person name="Marchand G."/>
            <person name="Marquand E."/>
            <person name="Bret-Mestries E."/>
            <person name="Morien E."/>
            <person name="Nambeesan S."/>
            <person name="Nguyen T."/>
            <person name="Pegot-Espagnet P."/>
            <person name="Pouilly N."/>
            <person name="Raftis F."/>
            <person name="Sallet E."/>
            <person name="Schiex T."/>
            <person name="Thomas J."/>
            <person name="Vandecasteele C."/>
            <person name="Vares D."/>
            <person name="Vear F."/>
            <person name="Vautrin S."/>
            <person name="Crespi M."/>
            <person name="Mangin B."/>
            <person name="Burke J.M."/>
            <person name="Salse J."/>
            <person name="Munos S."/>
            <person name="Vincourt P."/>
            <person name="Rieseberg L.H."/>
            <person name="Langlade N.B."/>
        </authorList>
    </citation>
    <scope>NUCLEOTIDE SEQUENCE [LARGE SCALE GENOMIC DNA]</scope>
    <source>
        <strain evidence="5">cv. SF193</strain>
        <tissue evidence="3">Leaves</tissue>
    </source>
</reference>
<name>A0A251U6L3_HELAN</name>
<evidence type="ECO:0000256" key="1">
    <source>
        <dbReference type="ARBA" id="ARBA00023054"/>
    </source>
</evidence>
<dbReference type="GO" id="GO:0005737">
    <property type="term" value="C:cytoplasm"/>
    <property type="evidence" value="ECO:0000318"/>
    <property type="project" value="GO_Central"/>
</dbReference>
<sequence>MDHFGVLVESIGFKAHGKSSAPLADLKNTNKPNFTSNGFPTDIGSNSTNKPPNSDFDDVFGVFNRSNTYSDDVFGVFKGSSGDVVGNRDSVDDLLGSFGGMGVHGNLNANVMMKKQETVSEPTDLLSDFASSLNRRKAEANPAVGPAKSFSATAEDPFLMFESGYHQVNNNGASGVDDYLDSFFTSGAQSNTRSTQSSTNKDSVYDALFNNNVVVPKKQNKAVSTKQASSSKAANSSDDFSYLFGMGVAPPSREFQEIEGESEERRKARFNHHMTTRERMNNALNEKNKRDLQAQQEQDEKHRVAATLEGDIKRWAVGKEGNLRALLSSLQHILWAGSGWQPISLTDLITSTAVKKAYYKATLCVHPDKVQQKGASVQQKYIAEKVFDLLKESWNKFNAEEFKKQ</sequence>
<dbReference type="OrthoDB" id="1717591at2759"/>
<evidence type="ECO:0000256" key="2">
    <source>
        <dbReference type="SAM" id="MobiDB-lite"/>
    </source>
</evidence>
<dbReference type="GO" id="GO:0030276">
    <property type="term" value="F:clathrin binding"/>
    <property type="evidence" value="ECO:0000318"/>
    <property type="project" value="GO_Central"/>
</dbReference>
<dbReference type="FunFam" id="1.10.287.110:FF:000009">
    <property type="entry name" value="Auxilin-related protein 1"/>
    <property type="match status" value="1"/>
</dbReference>
<dbReference type="EMBL" id="MNCJ02000323">
    <property type="protein sequence ID" value="KAF5797005.1"/>
    <property type="molecule type" value="Genomic_DNA"/>
</dbReference>
<accession>A0A251U6L3</accession>
<gene>
    <name evidence="4" type="ORF">HannXRQ_Chr08g0226251</name>
    <name evidence="3" type="ORF">HanXRQr2_Chr08g0358511</name>
</gene>
<dbReference type="GO" id="GO:0031982">
    <property type="term" value="C:vesicle"/>
    <property type="evidence" value="ECO:0000318"/>
    <property type="project" value="GO_Central"/>
</dbReference>
<dbReference type="STRING" id="4232.A0A251U6L3"/>
<dbReference type="SUPFAM" id="SSF46565">
    <property type="entry name" value="Chaperone J-domain"/>
    <property type="match status" value="1"/>
</dbReference>
<dbReference type="GO" id="GO:0072583">
    <property type="term" value="P:clathrin-dependent endocytosis"/>
    <property type="evidence" value="ECO:0000318"/>
    <property type="project" value="GO_Central"/>
</dbReference>
<dbReference type="PANTHER" id="PTHR23172">
    <property type="entry name" value="AUXILIN/CYCLIN G-ASSOCIATED KINASE-RELATED"/>
    <property type="match status" value="1"/>
</dbReference>
<proteinExistence type="predicted"/>
<dbReference type="PANTHER" id="PTHR23172:SF89">
    <property type="entry name" value="CHAPERONE J-DOMAIN SUPERFAMILY"/>
    <property type="match status" value="1"/>
</dbReference>
<dbReference type="Gene3D" id="1.10.287.110">
    <property type="entry name" value="DnaJ domain"/>
    <property type="match status" value="1"/>
</dbReference>
<feature type="compositionally biased region" description="Polar residues" evidence="2">
    <location>
        <begin position="27"/>
        <end position="52"/>
    </location>
</feature>
<evidence type="ECO:0000313" key="5">
    <source>
        <dbReference type="Proteomes" id="UP000215914"/>
    </source>
</evidence>
<dbReference type="Proteomes" id="UP000215914">
    <property type="component" value="Chromosome 8"/>
</dbReference>
<keyword evidence="1" id="KW-0175">Coiled coil</keyword>
<dbReference type="GO" id="GO:0072318">
    <property type="term" value="P:clathrin coat disassembly"/>
    <property type="evidence" value="ECO:0000318"/>
    <property type="project" value="GO_Central"/>
</dbReference>
<dbReference type="Gramene" id="mRNA:HanXRQr2_Chr08g0358511">
    <property type="protein sequence ID" value="mRNA:HanXRQr2_Chr08g0358511"/>
    <property type="gene ID" value="HanXRQr2_Chr08g0358511"/>
</dbReference>
<dbReference type="OMA" id="GEDPPIF"/>
<dbReference type="EMBL" id="CM007897">
    <property type="protein sequence ID" value="OTG18729.1"/>
    <property type="molecule type" value="Genomic_DNA"/>
</dbReference>
<reference evidence="3" key="3">
    <citation type="submission" date="2020-06" db="EMBL/GenBank/DDBJ databases">
        <title>Helianthus annuus Genome sequencing and assembly Release 2.</title>
        <authorList>
            <person name="Gouzy J."/>
            <person name="Langlade N."/>
            <person name="Munos S."/>
        </authorList>
    </citation>
    <scope>NUCLEOTIDE SEQUENCE</scope>
    <source>
        <tissue evidence="3">Leaves</tissue>
    </source>
</reference>
<protein>
    <submittedName>
        <fullName evidence="3">Chaperone J-domain superfamily</fullName>
    </submittedName>
    <submittedName>
        <fullName evidence="4">Putative dnaJ domain-containing protein</fullName>
    </submittedName>
</protein>
<evidence type="ECO:0000313" key="3">
    <source>
        <dbReference type="EMBL" id="KAF5797005.1"/>
    </source>
</evidence>
<keyword evidence="5" id="KW-1185">Reference proteome</keyword>
<dbReference type="InParanoid" id="A0A251U6L3"/>
<reference evidence="4" key="2">
    <citation type="submission" date="2017-02" db="EMBL/GenBank/DDBJ databases">
        <title>Sunflower complete genome.</title>
        <authorList>
            <person name="Langlade N."/>
            <person name="Munos S."/>
        </authorList>
    </citation>
    <scope>NUCLEOTIDE SEQUENCE [LARGE SCALE GENOMIC DNA]</scope>
    <source>
        <tissue evidence="4">Leaves</tissue>
    </source>
</reference>
<feature type="region of interest" description="Disordered" evidence="2">
    <location>
        <begin position="24"/>
        <end position="52"/>
    </location>
</feature>
<organism evidence="4 5">
    <name type="scientific">Helianthus annuus</name>
    <name type="common">Common sunflower</name>
    <dbReference type="NCBI Taxonomy" id="4232"/>
    <lineage>
        <taxon>Eukaryota</taxon>
        <taxon>Viridiplantae</taxon>
        <taxon>Streptophyta</taxon>
        <taxon>Embryophyta</taxon>
        <taxon>Tracheophyta</taxon>
        <taxon>Spermatophyta</taxon>
        <taxon>Magnoliopsida</taxon>
        <taxon>eudicotyledons</taxon>
        <taxon>Gunneridae</taxon>
        <taxon>Pentapetalae</taxon>
        <taxon>asterids</taxon>
        <taxon>campanulids</taxon>
        <taxon>Asterales</taxon>
        <taxon>Asteraceae</taxon>
        <taxon>Asteroideae</taxon>
        <taxon>Heliantheae alliance</taxon>
        <taxon>Heliantheae</taxon>
        <taxon>Helianthus</taxon>
    </lineage>
</organism>
<dbReference type="AlphaFoldDB" id="A0A251U6L3"/>
<evidence type="ECO:0000313" key="4">
    <source>
        <dbReference type="EMBL" id="OTG18729.1"/>
    </source>
</evidence>